<proteinExistence type="predicted"/>
<sequence>MRALPSLCCLLLLASASATAGTVYKWKDAKGVTQYSEKAPTGQKYESREVDTRAPVARAAPVAEAPAESADCTTARNNLTLLNGQGAVMQDTNGDGKADSPLSPEQRSAQKDLANAAIKVHCKPAG</sequence>
<feature type="compositionally biased region" description="Low complexity" evidence="1">
    <location>
        <begin position="53"/>
        <end position="68"/>
    </location>
</feature>
<evidence type="ECO:0000259" key="3">
    <source>
        <dbReference type="Pfam" id="PF13511"/>
    </source>
</evidence>
<reference evidence="4 5" key="1">
    <citation type="submission" date="2024-09" db="EMBL/GenBank/DDBJ databases">
        <authorList>
            <consortium name="All-Russian atlas of soil microorganisms"/>
            <consortium name="as a basis for the search for new antimicrobial producers and enzymes with unique properties"/>
            <person name="Sokolova E.A."/>
            <person name="Voronina E.N."/>
        </authorList>
    </citation>
    <scope>NUCLEOTIDE SEQUENCE [LARGE SCALE GENOMIC DNA]</scope>
    <source>
        <strain evidence="4 5">AF-22b-331.1</strain>
    </source>
</reference>
<evidence type="ECO:0000313" key="4">
    <source>
        <dbReference type="EMBL" id="MFG6110023.1"/>
    </source>
</evidence>
<accession>A0ABW7CZ14</accession>
<feature type="signal peptide" evidence="2">
    <location>
        <begin position="1"/>
        <end position="20"/>
    </location>
</feature>
<dbReference type="Proteomes" id="UP001605261">
    <property type="component" value="Unassembled WGS sequence"/>
</dbReference>
<dbReference type="InterPro" id="IPR025392">
    <property type="entry name" value="DUF4124"/>
</dbReference>
<keyword evidence="5" id="KW-1185">Reference proteome</keyword>
<feature type="region of interest" description="Disordered" evidence="1">
    <location>
        <begin position="37"/>
        <end position="70"/>
    </location>
</feature>
<evidence type="ECO:0000256" key="1">
    <source>
        <dbReference type="SAM" id="MobiDB-lite"/>
    </source>
</evidence>
<comment type="caution">
    <text evidence="4">The sequence shown here is derived from an EMBL/GenBank/DDBJ whole genome shotgun (WGS) entry which is preliminary data.</text>
</comment>
<name>A0ABW7CZ14_9GAMM</name>
<keyword evidence="2" id="KW-0732">Signal</keyword>
<dbReference type="RefSeq" id="WP_259207052.1">
    <property type="nucleotide sequence ID" value="NZ_JBHGCJ010000009.1"/>
</dbReference>
<dbReference type="Pfam" id="PF13511">
    <property type="entry name" value="DUF4124"/>
    <property type="match status" value="1"/>
</dbReference>
<protein>
    <submittedName>
        <fullName evidence="4">DUF4124 domain-containing protein</fullName>
    </submittedName>
</protein>
<feature type="region of interest" description="Disordered" evidence="1">
    <location>
        <begin position="84"/>
        <end position="109"/>
    </location>
</feature>
<evidence type="ECO:0000256" key="2">
    <source>
        <dbReference type="SAM" id="SignalP"/>
    </source>
</evidence>
<feature type="domain" description="DUF4124" evidence="3">
    <location>
        <begin position="10"/>
        <end position="61"/>
    </location>
</feature>
<gene>
    <name evidence="4" type="ORF">ACEU0G_004049</name>
</gene>
<organism evidence="4 5">
    <name type="scientific">Stenotrophomonas nematodicola</name>
    <dbReference type="NCBI Taxonomy" id="2656746"/>
    <lineage>
        <taxon>Bacteria</taxon>
        <taxon>Pseudomonadati</taxon>
        <taxon>Pseudomonadota</taxon>
        <taxon>Gammaproteobacteria</taxon>
        <taxon>Lysobacterales</taxon>
        <taxon>Lysobacteraceae</taxon>
        <taxon>Stenotrophomonas</taxon>
    </lineage>
</organism>
<evidence type="ECO:0000313" key="5">
    <source>
        <dbReference type="Proteomes" id="UP001605261"/>
    </source>
</evidence>
<dbReference type="EMBL" id="JBHGCJ010000009">
    <property type="protein sequence ID" value="MFG6110023.1"/>
    <property type="molecule type" value="Genomic_DNA"/>
</dbReference>
<feature type="chain" id="PRO_5047227994" evidence="2">
    <location>
        <begin position="21"/>
        <end position="126"/>
    </location>
</feature>